<feature type="transmembrane region" description="Helical" evidence="1">
    <location>
        <begin position="229"/>
        <end position="246"/>
    </location>
</feature>
<feature type="transmembrane region" description="Helical" evidence="1">
    <location>
        <begin position="46"/>
        <end position="64"/>
    </location>
</feature>
<keyword evidence="1" id="KW-0472">Membrane</keyword>
<feature type="transmembrane region" description="Helical" evidence="1">
    <location>
        <begin position="98"/>
        <end position="118"/>
    </location>
</feature>
<organism evidence="2 3">
    <name type="scientific">Marinicella sediminis</name>
    <dbReference type="NCBI Taxonomy" id="1792834"/>
    <lineage>
        <taxon>Bacteria</taxon>
        <taxon>Pseudomonadati</taxon>
        <taxon>Pseudomonadota</taxon>
        <taxon>Gammaproteobacteria</taxon>
        <taxon>Lysobacterales</taxon>
        <taxon>Marinicellaceae</taxon>
        <taxon>Marinicella</taxon>
    </lineage>
</organism>
<evidence type="ECO:0000256" key="1">
    <source>
        <dbReference type="SAM" id="Phobius"/>
    </source>
</evidence>
<dbReference type="RefSeq" id="WP_198538243.1">
    <property type="nucleotide sequence ID" value="NZ_JBHRTS010000003.1"/>
</dbReference>
<accession>A0ABV7JAP9</accession>
<gene>
    <name evidence="2" type="ORF">ACFODZ_06805</name>
</gene>
<dbReference type="Pfam" id="PF12811">
    <property type="entry name" value="BaxI_1"/>
    <property type="match status" value="1"/>
</dbReference>
<dbReference type="PANTHER" id="PTHR41282">
    <property type="entry name" value="CONSERVED TRANSMEMBRANE PROTEIN-RELATED"/>
    <property type="match status" value="1"/>
</dbReference>
<protein>
    <submittedName>
        <fullName evidence="2">Bax inhibitor-1/YccA family protein</fullName>
    </submittedName>
</protein>
<feature type="transmembrane region" description="Helical" evidence="1">
    <location>
        <begin position="70"/>
        <end position="91"/>
    </location>
</feature>
<dbReference type="InterPro" id="IPR010539">
    <property type="entry name" value="BaxI_1-like"/>
</dbReference>
<evidence type="ECO:0000313" key="3">
    <source>
        <dbReference type="Proteomes" id="UP001595533"/>
    </source>
</evidence>
<sequence>MNFKDMKTSNPAMSKFESQAMSLGPVDEFIVDDSQRMTVNGTINKTGILLAIVIAVSAFSWNTILTNPSLGYGLAITGVIGALIASLVVSFKPTTAPIGAPIVAGFEGLFVGAISAVFEMRYPGLVVQALGLTVAVMFAMLFCYRTGIIKVTGTFKKIMTFAIMGIGVFYLVSFIASFFGAAPSYFEMGNNSLFNIGLNLVIVGVAALSLVMDFDFIERAAEQNTPKHMEWYGAFGLMVTLVWLYIELLRLLARFQQD</sequence>
<keyword evidence="1" id="KW-1133">Transmembrane helix</keyword>
<dbReference type="PIRSF" id="PIRSF009160">
    <property type="entry name" value="UCP009160"/>
    <property type="match status" value="1"/>
</dbReference>
<feature type="transmembrane region" description="Helical" evidence="1">
    <location>
        <begin position="158"/>
        <end position="181"/>
    </location>
</feature>
<proteinExistence type="predicted"/>
<keyword evidence="3" id="KW-1185">Reference proteome</keyword>
<dbReference type="PANTHER" id="PTHR41282:SF1">
    <property type="entry name" value="CONSERVED TRANSMEMBRANE PROTEIN-RELATED"/>
    <property type="match status" value="1"/>
</dbReference>
<comment type="caution">
    <text evidence="2">The sequence shown here is derived from an EMBL/GenBank/DDBJ whole genome shotgun (WGS) entry which is preliminary data.</text>
</comment>
<keyword evidence="1" id="KW-0812">Transmembrane</keyword>
<reference evidence="3" key="1">
    <citation type="journal article" date="2019" name="Int. J. Syst. Evol. Microbiol.">
        <title>The Global Catalogue of Microorganisms (GCM) 10K type strain sequencing project: providing services to taxonomists for standard genome sequencing and annotation.</title>
        <authorList>
            <consortium name="The Broad Institute Genomics Platform"/>
            <consortium name="The Broad Institute Genome Sequencing Center for Infectious Disease"/>
            <person name="Wu L."/>
            <person name="Ma J."/>
        </authorList>
    </citation>
    <scope>NUCLEOTIDE SEQUENCE [LARGE SCALE GENOMIC DNA]</scope>
    <source>
        <strain evidence="3">KCTC 42953</strain>
    </source>
</reference>
<name>A0ABV7JAP9_9GAMM</name>
<evidence type="ECO:0000313" key="2">
    <source>
        <dbReference type="EMBL" id="MFC3193945.1"/>
    </source>
</evidence>
<dbReference type="EMBL" id="JBHRTS010000003">
    <property type="protein sequence ID" value="MFC3193945.1"/>
    <property type="molecule type" value="Genomic_DNA"/>
</dbReference>
<feature type="transmembrane region" description="Helical" evidence="1">
    <location>
        <begin position="124"/>
        <end position="146"/>
    </location>
</feature>
<feature type="transmembrane region" description="Helical" evidence="1">
    <location>
        <begin position="193"/>
        <end position="217"/>
    </location>
</feature>
<dbReference type="Proteomes" id="UP001595533">
    <property type="component" value="Unassembled WGS sequence"/>
</dbReference>